<evidence type="ECO:0000313" key="4">
    <source>
        <dbReference type="Proteomes" id="UP001479436"/>
    </source>
</evidence>
<feature type="transmembrane region" description="Helical" evidence="2">
    <location>
        <begin position="32"/>
        <end position="50"/>
    </location>
</feature>
<comment type="caution">
    <text evidence="3">The sequence shown here is derived from an EMBL/GenBank/DDBJ whole genome shotgun (WGS) entry which is preliminary data.</text>
</comment>
<evidence type="ECO:0008006" key="5">
    <source>
        <dbReference type="Google" id="ProtNLM"/>
    </source>
</evidence>
<feature type="region of interest" description="Disordered" evidence="1">
    <location>
        <begin position="245"/>
        <end position="279"/>
    </location>
</feature>
<evidence type="ECO:0000313" key="3">
    <source>
        <dbReference type="EMBL" id="KAK9729515.1"/>
    </source>
</evidence>
<keyword evidence="4" id="KW-1185">Reference proteome</keyword>
<evidence type="ECO:0000256" key="1">
    <source>
        <dbReference type="SAM" id="MobiDB-lite"/>
    </source>
</evidence>
<dbReference type="PANTHER" id="PTHR31735:SF1">
    <property type="entry name" value="VACUOLAR MEMBRANE PROTEIN YPL162C"/>
    <property type="match status" value="1"/>
</dbReference>
<protein>
    <recommendedName>
        <fullName evidence="5">Vacuolar membrane protein</fullName>
    </recommendedName>
</protein>
<name>A0ABR2WBH2_9FUNG</name>
<sequence length="279" mass="32440">MDPLLPDLSPPFNNTPPPYRERMAQCSLTDNFALSVQAFLAFAAFSTLLIKRQKENPRRPLLIWFFDTSKQGFAAGFIHFVNVFLSYASLVTDEQSNPCDWYFLNVFIDTTFGVATMYFLIKFSNKLIHRYKWHDLRTGEYGHPPNVSTWLRQLGWFIGMSLINKILLLIIYSIPFVLPVVRALLAPFRPSPKIEVVFVMLIFPLVMNIIQFWLIDQLLKEKHVTPALDDDREIMEMDASEFLLDDDEDGPLEKDRESISQDRLEEGTAQHRPLTRTIY</sequence>
<dbReference type="PANTHER" id="PTHR31735">
    <property type="entry name" value="VACUOLAR MEMBRANE PROTEIN YPL162C"/>
    <property type="match status" value="1"/>
</dbReference>
<gene>
    <name evidence="3" type="ORF">K7432_000200</name>
</gene>
<keyword evidence="2" id="KW-0812">Transmembrane</keyword>
<evidence type="ECO:0000256" key="2">
    <source>
        <dbReference type="SAM" id="Phobius"/>
    </source>
</evidence>
<feature type="transmembrane region" description="Helical" evidence="2">
    <location>
        <begin position="102"/>
        <end position="121"/>
    </location>
</feature>
<reference evidence="3 4" key="1">
    <citation type="submission" date="2023-04" db="EMBL/GenBank/DDBJ databases">
        <title>Genome of Basidiobolus ranarum AG-B5.</title>
        <authorList>
            <person name="Stajich J.E."/>
            <person name="Carter-House D."/>
            <person name="Gryganskyi A."/>
        </authorList>
    </citation>
    <scope>NUCLEOTIDE SEQUENCE [LARGE SCALE GENOMIC DNA]</scope>
    <source>
        <strain evidence="3 4">AG-B5</strain>
    </source>
</reference>
<feature type="compositionally biased region" description="Basic and acidic residues" evidence="1">
    <location>
        <begin position="251"/>
        <end position="269"/>
    </location>
</feature>
<proteinExistence type="predicted"/>
<keyword evidence="2" id="KW-0472">Membrane</keyword>
<accession>A0ABR2WBH2</accession>
<keyword evidence="2" id="KW-1133">Transmembrane helix</keyword>
<dbReference type="Proteomes" id="UP001479436">
    <property type="component" value="Unassembled WGS sequence"/>
</dbReference>
<organism evidence="3 4">
    <name type="scientific">Basidiobolus ranarum</name>
    <dbReference type="NCBI Taxonomy" id="34480"/>
    <lineage>
        <taxon>Eukaryota</taxon>
        <taxon>Fungi</taxon>
        <taxon>Fungi incertae sedis</taxon>
        <taxon>Zoopagomycota</taxon>
        <taxon>Entomophthoromycotina</taxon>
        <taxon>Basidiobolomycetes</taxon>
        <taxon>Basidiobolales</taxon>
        <taxon>Basidiobolaceae</taxon>
        <taxon>Basidiobolus</taxon>
    </lineage>
</organism>
<dbReference type="Pfam" id="PF12400">
    <property type="entry name" value="STIMATE"/>
    <property type="match status" value="1"/>
</dbReference>
<dbReference type="EMBL" id="JASJQH010006879">
    <property type="protein sequence ID" value="KAK9729515.1"/>
    <property type="molecule type" value="Genomic_DNA"/>
</dbReference>
<feature type="transmembrane region" description="Helical" evidence="2">
    <location>
        <begin position="197"/>
        <end position="215"/>
    </location>
</feature>
<feature type="transmembrane region" description="Helical" evidence="2">
    <location>
        <begin position="71"/>
        <end position="90"/>
    </location>
</feature>
<dbReference type="InterPro" id="IPR022127">
    <property type="entry name" value="STIMATE/YPL162C"/>
</dbReference>